<gene>
    <name evidence="2" type="ORF">AG1IA_03471</name>
</gene>
<feature type="compositionally biased region" description="Low complexity" evidence="1">
    <location>
        <begin position="98"/>
        <end position="118"/>
    </location>
</feature>
<proteinExistence type="predicted"/>
<evidence type="ECO:0000313" key="2">
    <source>
        <dbReference type="EMBL" id="ELU42451.1"/>
    </source>
</evidence>
<sequence length="168" mass="18225">MPYDQMSLAPSYATGADGTIHADQPGEKKKKHKGLTKIWKIVTGSSSKDKNIAVHEKQQLDDEPLAPPPPLSYLVARQGGDRAGGGAGGARDLDRRASTPTSSSRSAAPMSPATAPSSILPSPTSQPARKVWQGWRLSRSPISDVHVYRLSKRACWPTQFQHRHCYLS</sequence>
<dbReference type="AlphaFoldDB" id="L8WWI8"/>
<name>L8WWI8_THACA</name>
<organism evidence="2 3">
    <name type="scientific">Thanatephorus cucumeris (strain AG1-IA)</name>
    <name type="common">Rice sheath blight fungus</name>
    <name type="synonym">Rhizoctonia solani</name>
    <dbReference type="NCBI Taxonomy" id="983506"/>
    <lineage>
        <taxon>Eukaryota</taxon>
        <taxon>Fungi</taxon>
        <taxon>Dikarya</taxon>
        <taxon>Basidiomycota</taxon>
        <taxon>Agaricomycotina</taxon>
        <taxon>Agaricomycetes</taxon>
        <taxon>Cantharellales</taxon>
        <taxon>Ceratobasidiaceae</taxon>
        <taxon>Rhizoctonia</taxon>
        <taxon>Rhizoctonia solani AG-1</taxon>
    </lineage>
</organism>
<protein>
    <submittedName>
        <fullName evidence="2">Uncharacterized protein</fullName>
    </submittedName>
</protein>
<keyword evidence="3" id="KW-1185">Reference proteome</keyword>
<feature type="region of interest" description="Disordered" evidence="1">
    <location>
        <begin position="1"/>
        <end position="126"/>
    </location>
</feature>
<reference evidence="2 3" key="1">
    <citation type="journal article" date="2013" name="Nat. Commun.">
        <title>The evolution and pathogenic mechanisms of the rice sheath blight pathogen.</title>
        <authorList>
            <person name="Zheng A."/>
            <person name="Lin R."/>
            <person name="Xu L."/>
            <person name="Qin P."/>
            <person name="Tang C."/>
            <person name="Ai P."/>
            <person name="Zhang D."/>
            <person name="Liu Y."/>
            <person name="Sun Z."/>
            <person name="Feng H."/>
            <person name="Wang Y."/>
            <person name="Chen Y."/>
            <person name="Liang X."/>
            <person name="Fu R."/>
            <person name="Li Q."/>
            <person name="Zhang J."/>
            <person name="Yu X."/>
            <person name="Xie Z."/>
            <person name="Ding L."/>
            <person name="Guan P."/>
            <person name="Tang J."/>
            <person name="Liang Y."/>
            <person name="Wang S."/>
            <person name="Deng Q."/>
            <person name="Li S."/>
            <person name="Zhu J."/>
            <person name="Wang L."/>
            <person name="Liu H."/>
            <person name="Li P."/>
        </authorList>
    </citation>
    <scope>NUCLEOTIDE SEQUENCE [LARGE SCALE GENOMIC DNA]</scope>
    <source>
        <strain evidence="3">AG-1 IA</strain>
    </source>
</reference>
<dbReference type="HOGENOM" id="CLU_1587610_0_0_1"/>
<evidence type="ECO:0000313" key="3">
    <source>
        <dbReference type="Proteomes" id="UP000011668"/>
    </source>
</evidence>
<evidence type="ECO:0000256" key="1">
    <source>
        <dbReference type="SAM" id="MobiDB-lite"/>
    </source>
</evidence>
<dbReference type="EMBL" id="AFRT01000802">
    <property type="protein sequence ID" value="ELU42451.1"/>
    <property type="molecule type" value="Genomic_DNA"/>
</dbReference>
<accession>L8WWI8</accession>
<comment type="caution">
    <text evidence="2">The sequence shown here is derived from an EMBL/GenBank/DDBJ whole genome shotgun (WGS) entry which is preliminary data.</text>
</comment>
<dbReference type="Proteomes" id="UP000011668">
    <property type="component" value="Unassembled WGS sequence"/>
</dbReference>
<feature type="compositionally biased region" description="Basic and acidic residues" evidence="1">
    <location>
        <begin position="47"/>
        <end position="60"/>
    </location>
</feature>
<dbReference type="STRING" id="983506.L8WWI8"/>